<dbReference type="Gene3D" id="3.90.550.10">
    <property type="entry name" value="Spore Coat Polysaccharide Biosynthesis Protein SpsA, Chain A"/>
    <property type="match status" value="1"/>
</dbReference>
<sequence length="335" mass="38814">MPQPLISILTPFKNSSAFLSPYLESILEQTYINWELIIVDDHSTDDSYNLVAAFAQKDARIKLLKNNGQGIIDALKLAFKNSSGHYITRMDSDDLMAPKKLELMHRDLKTHGKGHVALGLVKYFCEGQLGDGYQHYEEWLNGLTKSGTNYTEIYKECVIPSPCWMVSRDDLMACGAFERNIYPEDYDLAFRFYKQGLKCIPSDQVLHYWRDYSNRTSRTDDHYSDNHFLKLKVHYFLELDFDSKRPLVLWGAGFKGKFCAKLLKMNKVPFIWICNNPKKIGKHIYKVKLHPISTLSKLHQPQVIVTVANKKSQKHITAILENHQLTKAKDFFFFC</sequence>
<organism evidence="2 3">
    <name type="scientific">Gelidibacter pelagius</name>
    <dbReference type="NCBI Taxonomy" id="2819985"/>
    <lineage>
        <taxon>Bacteria</taxon>
        <taxon>Pseudomonadati</taxon>
        <taxon>Bacteroidota</taxon>
        <taxon>Flavobacteriia</taxon>
        <taxon>Flavobacteriales</taxon>
        <taxon>Flavobacteriaceae</taxon>
        <taxon>Gelidibacter</taxon>
    </lineage>
</organism>
<dbReference type="InterPro" id="IPR001173">
    <property type="entry name" value="Glyco_trans_2-like"/>
</dbReference>
<name>A0ABS3ST13_9FLAO</name>
<dbReference type="PANTHER" id="PTHR22916:SF69">
    <property type="entry name" value="BIFUNCTIONAL GLYCOSYLTRANSFERASE PGTA"/>
    <property type="match status" value="1"/>
</dbReference>
<evidence type="ECO:0000259" key="1">
    <source>
        <dbReference type="Pfam" id="PF00535"/>
    </source>
</evidence>
<evidence type="ECO:0000313" key="3">
    <source>
        <dbReference type="Proteomes" id="UP000681315"/>
    </source>
</evidence>
<dbReference type="SUPFAM" id="SSF53448">
    <property type="entry name" value="Nucleotide-diphospho-sugar transferases"/>
    <property type="match status" value="1"/>
</dbReference>
<dbReference type="Pfam" id="PF00535">
    <property type="entry name" value="Glycos_transf_2"/>
    <property type="match status" value="1"/>
</dbReference>
<protein>
    <submittedName>
        <fullName evidence="2">Glycosyltransferase family 2 protein</fullName>
    </submittedName>
</protein>
<gene>
    <name evidence="2" type="ORF">J4051_07345</name>
</gene>
<dbReference type="PANTHER" id="PTHR22916">
    <property type="entry name" value="GLYCOSYLTRANSFERASE"/>
    <property type="match status" value="1"/>
</dbReference>
<dbReference type="InterPro" id="IPR029044">
    <property type="entry name" value="Nucleotide-diphossugar_trans"/>
</dbReference>
<accession>A0ABS3ST13</accession>
<dbReference type="RefSeq" id="WP_208233223.1">
    <property type="nucleotide sequence ID" value="NZ_JAGEVG010000007.1"/>
</dbReference>
<dbReference type="EMBL" id="JAGEVG010000007">
    <property type="protein sequence ID" value="MBO3098077.1"/>
    <property type="molecule type" value="Genomic_DNA"/>
</dbReference>
<evidence type="ECO:0000313" key="2">
    <source>
        <dbReference type="EMBL" id="MBO3098077.1"/>
    </source>
</evidence>
<keyword evidence="3" id="KW-1185">Reference proteome</keyword>
<reference evidence="2 3" key="1">
    <citation type="submission" date="2021-03" db="EMBL/GenBank/DDBJ databases">
        <title>Gelidibacter sp. nov., isolated from costal sediment.</title>
        <authorList>
            <person name="Lun K.-Y."/>
        </authorList>
    </citation>
    <scope>NUCLEOTIDE SEQUENCE [LARGE SCALE GENOMIC DNA]</scope>
    <source>
        <strain evidence="2 3">DF109</strain>
    </source>
</reference>
<dbReference type="CDD" id="cd00761">
    <property type="entry name" value="Glyco_tranf_GTA_type"/>
    <property type="match status" value="1"/>
</dbReference>
<dbReference type="Proteomes" id="UP000681315">
    <property type="component" value="Unassembled WGS sequence"/>
</dbReference>
<comment type="caution">
    <text evidence="2">The sequence shown here is derived from an EMBL/GenBank/DDBJ whole genome shotgun (WGS) entry which is preliminary data.</text>
</comment>
<feature type="domain" description="Glycosyltransferase 2-like" evidence="1">
    <location>
        <begin position="7"/>
        <end position="171"/>
    </location>
</feature>
<proteinExistence type="predicted"/>